<dbReference type="AlphaFoldDB" id="A0A0R1VHA1"/>
<dbReference type="InterPro" id="IPR051169">
    <property type="entry name" value="NADH-Q_oxidoreductase"/>
</dbReference>
<dbReference type="RefSeq" id="WP_025015295.1">
    <property type="nucleotide sequence ID" value="NZ_AZFU01000015.1"/>
</dbReference>
<reference evidence="7 8" key="1">
    <citation type="journal article" date="2015" name="Genome Announc.">
        <title>Expanding the biotechnology potential of lactobacilli through comparative genomics of 213 strains and associated genera.</title>
        <authorList>
            <person name="Sun Z."/>
            <person name="Harris H.M."/>
            <person name="McCann A."/>
            <person name="Guo C."/>
            <person name="Argimon S."/>
            <person name="Zhang W."/>
            <person name="Yang X."/>
            <person name="Jeffery I.B."/>
            <person name="Cooney J.C."/>
            <person name="Kagawa T.F."/>
            <person name="Liu W."/>
            <person name="Song Y."/>
            <person name="Salvetti E."/>
            <person name="Wrobel A."/>
            <person name="Rasinkangas P."/>
            <person name="Parkhill J."/>
            <person name="Rea M.C."/>
            <person name="O'Sullivan O."/>
            <person name="Ritari J."/>
            <person name="Douillard F.P."/>
            <person name="Paul Ross R."/>
            <person name="Yang R."/>
            <person name="Briner A.E."/>
            <person name="Felis G.E."/>
            <person name="de Vos W.M."/>
            <person name="Barrangou R."/>
            <person name="Klaenhammer T.R."/>
            <person name="Caufield P.W."/>
            <person name="Cui Y."/>
            <person name="Zhang H."/>
            <person name="O'Toole P.W."/>
        </authorList>
    </citation>
    <scope>NUCLEOTIDE SEQUENCE [LARGE SCALE GENOMIC DNA]</scope>
    <source>
        <strain evidence="7 8">DSM 16761</strain>
    </source>
</reference>
<comment type="caution">
    <text evidence="7">The sequence shown here is derived from an EMBL/GenBank/DDBJ whole genome shotgun (WGS) entry which is preliminary data.</text>
</comment>
<dbReference type="GO" id="GO:0003955">
    <property type="term" value="F:NAD(P)H dehydrogenase (quinone) activity"/>
    <property type="evidence" value="ECO:0007669"/>
    <property type="project" value="TreeGrafter"/>
</dbReference>
<name>A0A0R1VHA1_9LACO</name>
<dbReference type="PATRIC" id="fig|1423767.3.peg.345"/>
<organism evidence="7 8">
    <name type="scientific">Lactobacillus kitasatonis DSM 16761 = JCM 1039</name>
    <dbReference type="NCBI Taxonomy" id="1423767"/>
    <lineage>
        <taxon>Bacteria</taxon>
        <taxon>Bacillati</taxon>
        <taxon>Bacillota</taxon>
        <taxon>Bacilli</taxon>
        <taxon>Lactobacillales</taxon>
        <taxon>Lactobacillaceae</taxon>
        <taxon>Lactobacillus</taxon>
    </lineage>
</organism>
<dbReference type="Proteomes" id="UP000051307">
    <property type="component" value="Unassembled WGS sequence"/>
</dbReference>
<keyword evidence="5" id="KW-0560">Oxidoreductase</keyword>
<evidence type="ECO:0000256" key="1">
    <source>
        <dbReference type="ARBA" id="ARBA00001974"/>
    </source>
</evidence>
<dbReference type="InterPro" id="IPR036188">
    <property type="entry name" value="FAD/NAD-bd_sf"/>
</dbReference>
<sequence>MKTIVVLGAGYAGLKTVIALQKKLHKEVKIILVDQNPYHYETMRLYEVASGSYPYTRMSYQLSDVLDKDMTELIVDRVEKINIKEKNVELKNHAPLSYDYLVVGLGWVLNDMGIQGAKENALPMSNVKEAQAIRDHIYAEMKAYREDKDKKHLSIVICGAGFQAIELAGALAEARPRFAKMAGADAKDITIKMLDGSPVLLPMFQGKLLDYALGLVKKNGIEIINPAFVQGVSDHSVSYKMKDSDEIKEIPAGTRIWMMGFSGSPVIEASGFKNRRGRVMVSDHLTAPESDDIYLLGDVSSVMVPGKKWPWPNTAQMALSMANYAAKDIRSRINGQARPSKYVYHDLGVVVAVGETKAAGKAMGHGYKGYMASALKKIIIDKSLMETGGLKETLSVGRFDLYH</sequence>
<evidence type="ECO:0000313" key="7">
    <source>
        <dbReference type="EMBL" id="KRM05104.1"/>
    </source>
</evidence>
<comment type="cofactor">
    <cofactor evidence="1">
        <name>FAD</name>
        <dbReference type="ChEBI" id="CHEBI:57692"/>
    </cofactor>
</comment>
<accession>A0A0R1VHA1</accession>
<dbReference type="eggNOG" id="COG1252">
    <property type="taxonomic scope" value="Bacteria"/>
</dbReference>
<gene>
    <name evidence="7" type="ORF">FC59_GL000332</name>
</gene>
<dbReference type="PANTHER" id="PTHR42913">
    <property type="entry name" value="APOPTOSIS-INDUCING FACTOR 1"/>
    <property type="match status" value="1"/>
</dbReference>
<dbReference type="OrthoDB" id="9781621at2"/>
<evidence type="ECO:0000256" key="2">
    <source>
        <dbReference type="ARBA" id="ARBA00005272"/>
    </source>
</evidence>
<dbReference type="Gene3D" id="3.50.50.100">
    <property type="match status" value="1"/>
</dbReference>
<evidence type="ECO:0000256" key="3">
    <source>
        <dbReference type="ARBA" id="ARBA00022630"/>
    </source>
</evidence>
<evidence type="ECO:0000256" key="5">
    <source>
        <dbReference type="ARBA" id="ARBA00023002"/>
    </source>
</evidence>
<keyword evidence="4" id="KW-0274">FAD</keyword>
<dbReference type="PANTHER" id="PTHR42913:SF3">
    <property type="entry name" value="64 KDA MITOCHONDRIAL NADH DEHYDROGENASE (EUROFUNG)"/>
    <property type="match status" value="1"/>
</dbReference>
<dbReference type="EMBL" id="AZFU01000015">
    <property type="protein sequence ID" value="KRM05104.1"/>
    <property type="molecule type" value="Genomic_DNA"/>
</dbReference>
<proteinExistence type="inferred from homology"/>
<dbReference type="InterPro" id="IPR023753">
    <property type="entry name" value="FAD/NAD-binding_dom"/>
</dbReference>
<evidence type="ECO:0000259" key="6">
    <source>
        <dbReference type="Pfam" id="PF07992"/>
    </source>
</evidence>
<keyword evidence="3" id="KW-0285">Flavoprotein</keyword>
<comment type="similarity">
    <text evidence="2">Belongs to the NADH dehydrogenase family.</text>
</comment>
<feature type="domain" description="FAD/NAD(P)-binding" evidence="6">
    <location>
        <begin position="3"/>
        <end position="322"/>
    </location>
</feature>
<protein>
    <submittedName>
        <fullName evidence="7">NADH dehydrogenase</fullName>
    </submittedName>
</protein>
<dbReference type="Pfam" id="PF07992">
    <property type="entry name" value="Pyr_redox_2"/>
    <property type="match status" value="1"/>
</dbReference>
<dbReference type="SUPFAM" id="SSF51905">
    <property type="entry name" value="FAD/NAD(P)-binding domain"/>
    <property type="match status" value="2"/>
</dbReference>
<evidence type="ECO:0000256" key="4">
    <source>
        <dbReference type="ARBA" id="ARBA00022827"/>
    </source>
</evidence>
<dbReference type="PRINTS" id="PR00368">
    <property type="entry name" value="FADPNR"/>
</dbReference>
<evidence type="ECO:0000313" key="8">
    <source>
        <dbReference type="Proteomes" id="UP000051307"/>
    </source>
</evidence>
<dbReference type="GO" id="GO:0019646">
    <property type="term" value="P:aerobic electron transport chain"/>
    <property type="evidence" value="ECO:0007669"/>
    <property type="project" value="TreeGrafter"/>
</dbReference>